<dbReference type="GO" id="GO:0045944">
    <property type="term" value="P:positive regulation of transcription by RNA polymerase II"/>
    <property type="evidence" value="ECO:0007669"/>
    <property type="project" value="TreeGrafter"/>
</dbReference>
<feature type="compositionally biased region" description="Low complexity" evidence="8">
    <location>
        <begin position="603"/>
        <end position="621"/>
    </location>
</feature>
<evidence type="ECO:0000256" key="3">
    <source>
        <dbReference type="ARBA" id="ARBA00022833"/>
    </source>
</evidence>
<evidence type="ECO:0000313" key="10">
    <source>
        <dbReference type="EMBL" id="QSZ28677.1"/>
    </source>
</evidence>
<dbReference type="GO" id="GO:0000981">
    <property type="term" value="F:DNA-binding transcription factor activity, RNA polymerase II-specific"/>
    <property type="evidence" value="ECO:0007669"/>
    <property type="project" value="InterPro"/>
</dbReference>
<feature type="compositionally biased region" description="Polar residues" evidence="8">
    <location>
        <begin position="677"/>
        <end position="688"/>
    </location>
</feature>
<feature type="region of interest" description="Disordered" evidence="8">
    <location>
        <begin position="603"/>
        <end position="654"/>
    </location>
</feature>
<evidence type="ECO:0000256" key="2">
    <source>
        <dbReference type="ARBA" id="ARBA00022723"/>
    </source>
</evidence>
<evidence type="ECO:0000256" key="5">
    <source>
        <dbReference type="ARBA" id="ARBA00023125"/>
    </source>
</evidence>
<feature type="compositionally biased region" description="Polar residues" evidence="8">
    <location>
        <begin position="175"/>
        <end position="184"/>
    </location>
</feature>
<sequence length="823" mass="93595">MDPADLFRQALGSVNKARDAKFLRAREGSHESEDSSPRIAHTLTACCRCRQRKTRCDPNLPRCLPCERAGAVCEYFDTSKGKKISRTYVIRLQDKVRALEAELAHLVEEEGNPPNSEDIVRPGGLIRLHEDDEMPRYLGPSSGIAMTRIVMEEAKKYTDSRSIRELVPEVRQRRTPSQSPTAASQRKKSYPMISAVPAPTLPSRLVTDKLVELFNQKAQYMLPTLHEPTFAKNLQEVYDGDHDPYKNFIIRMVLAISMQKLDMQYAGLADSYYLAAMGYIEEVTRPKDIKTLQCLVLISQYSMLTPTRTAIYYVVGLATRLCQQLGLVEEKTITQGVSHGLLDPLQLDMRRRLAWIVLAMELGLAHSMGRPNAFAIGKDHLDIQFFETVDDEYITADGILPGPISEKKRLAIHFLRMRLLQAEIRRMLYLRKRTEPNNEEHPWYAQMLQKLRDWLEASPENPSWSKAWFTGRYNTMIIFLFRPSPQVPQPSYRSAIMCYDAASSNIVTQSEQIKTAMIDLTWPFLLSLFMAINTILWSISYPEVRALHPKEELENHIALALDIVAHSHERWPGTQLTSELYMKLTKACLKSYELGDNSLSSFSATSPPSSLADSPSASENSCATSVSPNNAQNNNAQLNNTYQAPPQFGYPFNEMPEQIPPYDYSCLLPPTQPSFRSNSIFASPSSGQSDRRFSYFPPEFTQPQPQPHSQAQAQQSQSYSMLWAPVPNVHQHQMPAQESLPPMQNSLTINAAYFTQPEYYKFPPHLFSQDNFDMGLRSGSLSQEQQTELMHSLETEGLTEIDNFMNHIPQFGHHIKYEQQSTC</sequence>
<dbReference type="GO" id="GO:0005634">
    <property type="term" value="C:nucleus"/>
    <property type="evidence" value="ECO:0007669"/>
    <property type="project" value="UniProtKB-SubCell"/>
</dbReference>
<dbReference type="Proteomes" id="UP000672032">
    <property type="component" value="Chromosome 1"/>
</dbReference>
<feature type="compositionally biased region" description="Low complexity" evidence="8">
    <location>
        <begin position="707"/>
        <end position="717"/>
    </location>
</feature>
<dbReference type="SMART" id="SM00066">
    <property type="entry name" value="GAL4"/>
    <property type="match status" value="1"/>
</dbReference>
<dbReference type="PANTHER" id="PTHR47782:SF8">
    <property type="entry name" value="ZN(II)2CYS6 TRANSCRIPTION FACTOR (EUROFUNG)"/>
    <property type="match status" value="1"/>
</dbReference>
<evidence type="ECO:0000256" key="1">
    <source>
        <dbReference type="ARBA" id="ARBA00004123"/>
    </source>
</evidence>
<reference evidence="10" key="1">
    <citation type="submission" date="2020-10" db="EMBL/GenBank/DDBJ databases">
        <title>Genome Sequence of Monilinia vaccinii-corymbosi Sheds Light on Mummy Berry Disease Infection of Blueberry and Mating Type.</title>
        <authorList>
            <person name="Yow A.G."/>
            <person name="Zhang Y."/>
            <person name="Bansal K."/>
            <person name="Eacker S.M."/>
            <person name="Sullivan S."/>
            <person name="Liachko I."/>
            <person name="Cubeta M.A."/>
            <person name="Rollins J.A."/>
            <person name="Ashrafi H."/>
        </authorList>
    </citation>
    <scope>NUCLEOTIDE SEQUENCE</scope>
    <source>
        <strain evidence="10">RL-1</strain>
    </source>
</reference>
<dbReference type="InterPro" id="IPR007219">
    <property type="entry name" value="XnlR_reg_dom"/>
</dbReference>
<dbReference type="GO" id="GO:0043565">
    <property type="term" value="F:sequence-specific DNA binding"/>
    <property type="evidence" value="ECO:0007669"/>
    <property type="project" value="TreeGrafter"/>
</dbReference>
<dbReference type="InterPro" id="IPR036864">
    <property type="entry name" value="Zn2-C6_fun-type_DNA-bd_sf"/>
</dbReference>
<dbReference type="CDD" id="cd00067">
    <property type="entry name" value="GAL4"/>
    <property type="match status" value="1"/>
</dbReference>
<feature type="region of interest" description="Disordered" evidence="8">
    <location>
        <begin position="677"/>
        <end position="717"/>
    </location>
</feature>
<evidence type="ECO:0000313" key="11">
    <source>
        <dbReference type="Proteomes" id="UP000672032"/>
    </source>
</evidence>
<dbReference type="EMBL" id="CP063405">
    <property type="protein sequence ID" value="QSZ28677.1"/>
    <property type="molecule type" value="Genomic_DNA"/>
</dbReference>
<dbReference type="CDD" id="cd12148">
    <property type="entry name" value="fungal_TF_MHR"/>
    <property type="match status" value="1"/>
</dbReference>
<dbReference type="PANTHER" id="PTHR47782">
    <property type="entry name" value="ZN(II)2CYS6 TRANSCRIPTION FACTOR (EUROFUNG)-RELATED"/>
    <property type="match status" value="1"/>
</dbReference>
<accession>A0A8A3P8S2</accession>
<name>A0A8A3P8S2_9HELO</name>
<dbReference type="SUPFAM" id="SSF57701">
    <property type="entry name" value="Zn2/Cys6 DNA-binding domain"/>
    <property type="match status" value="1"/>
</dbReference>
<dbReference type="Pfam" id="PF00172">
    <property type="entry name" value="Zn_clus"/>
    <property type="match status" value="1"/>
</dbReference>
<keyword evidence="11" id="KW-1185">Reference proteome</keyword>
<evidence type="ECO:0000259" key="9">
    <source>
        <dbReference type="PROSITE" id="PS50048"/>
    </source>
</evidence>
<dbReference type="OrthoDB" id="5416384at2759"/>
<dbReference type="InterPro" id="IPR001138">
    <property type="entry name" value="Zn2Cys6_DnaBD"/>
</dbReference>
<evidence type="ECO:0000256" key="7">
    <source>
        <dbReference type="ARBA" id="ARBA00023242"/>
    </source>
</evidence>
<dbReference type="SMART" id="SM00906">
    <property type="entry name" value="Fungal_trans"/>
    <property type="match status" value="1"/>
</dbReference>
<dbReference type="Pfam" id="PF04082">
    <property type="entry name" value="Fungal_trans"/>
    <property type="match status" value="1"/>
</dbReference>
<keyword evidence="5" id="KW-0238">DNA-binding</keyword>
<evidence type="ECO:0000256" key="4">
    <source>
        <dbReference type="ARBA" id="ARBA00023015"/>
    </source>
</evidence>
<dbReference type="GO" id="GO:0006351">
    <property type="term" value="P:DNA-templated transcription"/>
    <property type="evidence" value="ECO:0007669"/>
    <property type="project" value="InterPro"/>
</dbReference>
<keyword evidence="3" id="KW-0862">Zinc</keyword>
<evidence type="ECO:0000256" key="8">
    <source>
        <dbReference type="SAM" id="MobiDB-lite"/>
    </source>
</evidence>
<feature type="region of interest" description="Disordered" evidence="8">
    <location>
        <begin position="169"/>
        <end position="189"/>
    </location>
</feature>
<gene>
    <name evidence="10" type="ORF">DSL72_003177</name>
</gene>
<proteinExistence type="predicted"/>
<dbReference type="InterPro" id="IPR052202">
    <property type="entry name" value="Yeast_MetPath_Reg"/>
</dbReference>
<dbReference type="PROSITE" id="PS00463">
    <property type="entry name" value="ZN2_CY6_FUNGAL_1"/>
    <property type="match status" value="1"/>
</dbReference>
<dbReference type="GO" id="GO:0008270">
    <property type="term" value="F:zinc ion binding"/>
    <property type="evidence" value="ECO:0007669"/>
    <property type="project" value="InterPro"/>
</dbReference>
<organism evidence="10 11">
    <name type="scientific">Monilinia vaccinii-corymbosi</name>
    <dbReference type="NCBI Taxonomy" id="61207"/>
    <lineage>
        <taxon>Eukaryota</taxon>
        <taxon>Fungi</taxon>
        <taxon>Dikarya</taxon>
        <taxon>Ascomycota</taxon>
        <taxon>Pezizomycotina</taxon>
        <taxon>Leotiomycetes</taxon>
        <taxon>Helotiales</taxon>
        <taxon>Sclerotiniaceae</taxon>
        <taxon>Monilinia</taxon>
    </lineage>
</organism>
<feature type="domain" description="Zn(2)-C6 fungal-type" evidence="9">
    <location>
        <begin position="45"/>
        <end position="75"/>
    </location>
</feature>
<protein>
    <recommendedName>
        <fullName evidence="9">Zn(2)-C6 fungal-type domain-containing protein</fullName>
    </recommendedName>
</protein>
<feature type="compositionally biased region" description="Low complexity" evidence="8">
    <location>
        <begin position="629"/>
        <end position="640"/>
    </location>
</feature>
<dbReference type="Gene3D" id="4.10.240.10">
    <property type="entry name" value="Zn(2)-C6 fungal-type DNA-binding domain"/>
    <property type="match status" value="1"/>
</dbReference>
<keyword evidence="6" id="KW-0804">Transcription</keyword>
<keyword evidence="7" id="KW-0539">Nucleus</keyword>
<evidence type="ECO:0000256" key="6">
    <source>
        <dbReference type="ARBA" id="ARBA00023163"/>
    </source>
</evidence>
<keyword evidence="2" id="KW-0479">Metal-binding</keyword>
<comment type="subcellular location">
    <subcellularLocation>
        <location evidence="1">Nucleus</location>
    </subcellularLocation>
</comment>
<dbReference type="AlphaFoldDB" id="A0A8A3P8S2"/>
<dbReference type="PROSITE" id="PS50048">
    <property type="entry name" value="ZN2_CY6_FUNGAL_2"/>
    <property type="match status" value="1"/>
</dbReference>
<keyword evidence="4" id="KW-0805">Transcription regulation</keyword>